<dbReference type="InterPro" id="IPR004161">
    <property type="entry name" value="EFTu-like_2"/>
</dbReference>
<evidence type="ECO:0000256" key="12">
    <source>
        <dbReference type="SAM" id="MobiDB-lite"/>
    </source>
</evidence>
<feature type="compositionally biased region" description="Low complexity" evidence="12">
    <location>
        <begin position="339"/>
        <end position="348"/>
    </location>
</feature>
<organism evidence="14 15">
    <name type="scientific">Pyricularia grisea</name>
    <name type="common">Crabgrass-specific blast fungus</name>
    <name type="synonym">Magnaporthe grisea</name>
    <dbReference type="NCBI Taxonomy" id="148305"/>
    <lineage>
        <taxon>Eukaryota</taxon>
        <taxon>Fungi</taxon>
        <taxon>Dikarya</taxon>
        <taxon>Ascomycota</taxon>
        <taxon>Pezizomycotina</taxon>
        <taxon>Sordariomycetes</taxon>
        <taxon>Sordariomycetidae</taxon>
        <taxon>Magnaporthales</taxon>
        <taxon>Pyriculariaceae</taxon>
        <taxon>Pyricularia</taxon>
    </lineage>
</organism>
<dbReference type="PROSITE" id="PS51722">
    <property type="entry name" value="G_TR_2"/>
    <property type="match status" value="1"/>
</dbReference>
<feature type="region of interest" description="Disordered" evidence="12">
    <location>
        <begin position="1"/>
        <end position="37"/>
    </location>
</feature>
<keyword evidence="5" id="KW-0378">Hydrolase</keyword>
<dbReference type="GO" id="GO:0006417">
    <property type="term" value="P:regulation of translation"/>
    <property type="evidence" value="ECO:0007669"/>
    <property type="project" value="UniProtKB-KW"/>
</dbReference>
<dbReference type="AlphaFoldDB" id="A0A6P8B6I7"/>
<dbReference type="InterPro" id="IPR050100">
    <property type="entry name" value="TRAFAC_GTPase_members"/>
</dbReference>
<feature type="domain" description="Tr-type G" evidence="13">
    <location>
        <begin position="395"/>
        <end position="622"/>
    </location>
</feature>
<dbReference type="Gene3D" id="3.40.50.300">
    <property type="entry name" value="P-loop containing nucleotide triphosphate hydrolases"/>
    <property type="match status" value="1"/>
</dbReference>
<evidence type="ECO:0000313" key="15">
    <source>
        <dbReference type="RefSeq" id="XP_030982629.1"/>
    </source>
</evidence>
<comment type="similarity">
    <text evidence="2">Belongs to the TRAFAC class translation factor GTPase superfamily. Classic translation factor GTPase family. EF-Tu/EF-1A subfamily.</text>
</comment>
<evidence type="ECO:0000256" key="5">
    <source>
        <dbReference type="ARBA" id="ARBA00022801"/>
    </source>
</evidence>
<evidence type="ECO:0000256" key="3">
    <source>
        <dbReference type="ARBA" id="ARBA00022490"/>
    </source>
</evidence>
<evidence type="ECO:0000256" key="4">
    <source>
        <dbReference type="ARBA" id="ARBA00022741"/>
    </source>
</evidence>
<dbReference type="InterPro" id="IPR000795">
    <property type="entry name" value="T_Tr_GTP-bd_dom"/>
</dbReference>
<comment type="subcellular location">
    <subcellularLocation>
        <location evidence="1">Cytoplasm</location>
    </subcellularLocation>
</comment>
<comment type="subunit">
    <text evidence="10">Component of the Dom34-Hbs1 complex, also named Pelota-HBS1L complex, composed of dom34 and hbs1.</text>
</comment>
<gene>
    <name evidence="15" type="ORF">PgNI_05660</name>
</gene>
<reference evidence="14 15" key="1">
    <citation type="journal article" date="2019" name="Mol. Biol. Evol.">
        <title>Blast fungal genomes show frequent chromosomal changes, gene gains and losses, and effector gene turnover.</title>
        <authorList>
            <person name="Gomez Luciano L.B."/>
            <person name="Jason Tsai I."/>
            <person name="Chuma I."/>
            <person name="Tosa Y."/>
            <person name="Chen Y.H."/>
            <person name="Li J.Y."/>
            <person name="Li M.Y."/>
            <person name="Jade Lu M.Y."/>
            <person name="Nakayashiki H."/>
            <person name="Li W.H."/>
        </authorList>
    </citation>
    <scope>NUCLEOTIDE SEQUENCE [LARGE SCALE GENOMIC DNA]</scope>
    <source>
        <strain evidence="14 15">NI907</strain>
    </source>
</reference>
<evidence type="ECO:0000259" key="13">
    <source>
        <dbReference type="PROSITE" id="PS51722"/>
    </source>
</evidence>
<dbReference type="FunFam" id="3.40.50.300:FF:000204">
    <property type="entry name" value="Translation elongation factor Tu"/>
    <property type="match status" value="1"/>
</dbReference>
<dbReference type="GO" id="GO:0005829">
    <property type="term" value="C:cytosol"/>
    <property type="evidence" value="ECO:0007669"/>
    <property type="project" value="GOC"/>
</dbReference>
<dbReference type="InterPro" id="IPR015033">
    <property type="entry name" value="HBS1-like_N"/>
</dbReference>
<feature type="region of interest" description="Disordered" evidence="12">
    <location>
        <begin position="328"/>
        <end position="361"/>
    </location>
</feature>
<protein>
    <recommendedName>
        <fullName evidence="11">Elongation factor 1 alpha-like protein</fullName>
    </recommendedName>
</protein>
<dbReference type="Gene3D" id="2.40.30.10">
    <property type="entry name" value="Translation factors"/>
    <property type="match status" value="2"/>
</dbReference>
<evidence type="ECO:0000256" key="6">
    <source>
        <dbReference type="ARBA" id="ARBA00022845"/>
    </source>
</evidence>
<dbReference type="InterPro" id="IPR009000">
    <property type="entry name" value="Transl_B-barrel_sf"/>
</dbReference>
<name>A0A6P8B6I7_PYRGI</name>
<dbReference type="PRINTS" id="PR00315">
    <property type="entry name" value="ELONGATNFCT"/>
</dbReference>
<proteinExistence type="inferred from homology"/>
<evidence type="ECO:0000256" key="1">
    <source>
        <dbReference type="ARBA" id="ARBA00004496"/>
    </source>
</evidence>
<dbReference type="GO" id="GO:0005525">
    <property type="term" value="F:GTP binding"/>
    <property type="evidence" value="ECO:0007669"/>
    <property type="project" value="UniProtKB-KW"/>
</dbReference>
<evidence type="ECO:0000256" key="7">
    <source>
        <dbReference type="ARBA" id="ARBA00022917"/>
    </source>
</evidence>
<dbReference type="Pfam" id="PF03144">
    <property type="entry name" value="GTP_EFTU_D2"/>
    <property type="match status" value="1"/>
</dbReference>
<dbReference type="Proteomes" id="UP000515153">
    <property type="component" value="Chromosome I"/>
</dbReference>
<evidence type="ECO:0000313" key="14">
    <source>
        <dbReference type="Proteomes" id="UP000515153"/>
    </source>
</evidence>
<keyword evidence="3" id="KW-0963">Cytoplasm</keyword>
<dbReference type="GO" id="GO:1990533">
    <property type="term" value="C:Dom34-Hbs1 complex"/>
    <property type="evidence" value="ECO:0007669"/>
    <property type="project" value="UniProtKB-ARBA"/>
</dbReference>
<evidence type="ECO:0000256" key="9">
    <source>
        <dbReference type="ARBA" id="ARBA00049117"/>
    </source>
</evidence>
<reference evidence="15" key="2">
    <citation type="submission" date="2019-10" db="EMBL/GenBank/DDBJ databases">
        <authorList>
            <consortium name="NCBI Genome Project"/>
        </authorList>
    </citation>
    <scope>NUCLEOTIDE SEQUENCE</scope>
    <source>
        <strain evidence="15">NI907</strain>
    </source>
</reference>
<dbReference type="Pfam" id="PF00009">
    <property type="entry name" value="GTP_EFTU"/>
    <property type="match status" value="1"/>
</dbReference>
<comment type="catalytic activity">
    <reaction evidence="9">
        <text>GTP + H2O = GDP + phosphate + H(+)</text>
        <dbReference type="Rhea" id="RHEA:19669"/>
        <dbReference type="ChEBI" id="CHEBI:15377"/>
        <dbReference type="ChEBI" id="CHEBI:15378"/>
        <dbReference type="ChEBI" id="CHEBI:37565"/>
        <dbReference type="ChEBI" id="CHEBI:43474"/>
        <dbReference type="ChEBI" id="CHEBI:58189"/>
    </reaction>
    <physiologicalReaction direction="left-to-right" evidence="9">
        <dbReference type="Rhea" id="RHEA:19670"/>
    </physiologicalReaction>
</comment>
<dbReference type="GeneID" id="41960600"/>
<evidence type="ECO:0000256" key="8">
    <source>
        <dbReference type="ARBA" id="ARBA00023134"/>
    </source>
</evidence>
<dbReference type="SUPFAM" id="SSF50447">
    <property type="entry name" value="Translation proteins"/>
    <property type="match status" value="1"/>
</dbReference>
<keyword evidence="7" id="KW-0648">Protein biosynthesis</keyword>
<keyword evidence="6" id="KW-0810">Translation regulation</keyword>
<dbReference type="FunFam" id="2.40.30.10:FF:000020">
    <property type="entry name" value="Translation elongation factor EF-1"/>
    <property type="match status" value="1"/>
</dbReference>
<feature type="compositionally biased region" description="Acidic residues" evidence="12">
    <location>
        <begin position="12"/>
        <end position="31"/>
    </location>
</feature>
<dbReference type="RefSeq" id="XP_030982629.1">
    <property type="nucleotide sequence ID" value="XM_031125691.1"/>
</dbReference>
<accession>A0A6P8B6I7</accession>
<dbReference type="GO" id="GO:0002184">
    <property type="term" value="P:cytoplasmic translational termination"/>
    <property type="evidence" value="ECO:0007669"/>
    <property type="project" value="UniProtKB-ARBA"/>
</dbReference>
<dbReference type="CDD" id="cd01883">
    <property type="entry name" value="EF1_alpha"/>
    <property type="match status" value="1"/>
</dbReference>
<dbReference type="GO" id="GO:0003924">
    <property type="term" value="F:GTPase activity"/>
    <property type="evidence" value="ECO:0007669"/>
    <property type="project" value="InterPro"/>
</dbReference>
<dbReference type="SUPFAM" id="SSF52540">
    <property type="entry name" value="P-loop containing nucleoside triphosphate hydrolases"/>
    <property type="match status" value="1"/>
</dbReference>
<dbReference type="KEGG" id="pgri:PgNI_05660"/>
<keyword evidence="4" id="KW-0547">Nucleotide-binding</keyword>
<dbReference type="Pfam" id="PF08938">
    <property type="entry name" value="HBS1_N"/>
    <property type="match status" value="1"/>
</dbReference>
<evidence type="ECO:0000256" key="11">
    <source>
        <dbReference type="ARBA" id="ARBA00074866"/>
    </source>
</evidence>
<dbReference type="CDD" id="cd16267">
    <property type="entry name" value="HBS1-like_II"/>
    <property type="match status" value="1"/>
</dbReference>
<evidence type="ECO:0000256" key="10">
    <source>
        <dbReference type="ARBA" id="ARBA00063537"/>
    </source>
</evidence>
<sequence length="805" mass="87363">MSRHSAFNNYDYDNELDEYDGYDNTGEEELSPEDRESMVLGTSAVREALATESSKVTTAQIQEALWHYYYDVDKSVAYLVSKYISPPADSKKAKKATNNPEADHQVCAAEGCSMEGSRDLAWYGGYGTASTTTKPSAFRPPVSFWFDDMPWLNVPDHRRAEFIAPELPRGGLLGGSGAAPKMSKLQALAAARKKKASEKKIEETETSPEQEMGNLSLQSSQTKVSTTPKLGALVKKRKDAASVSSDYCPPQSVAVAQHEVPTMDGTADEMDTKTTSSETELNTNEVAEPSAFALTLLGPRSNSESSQKQQQSFGLPYLVMDPSISDIFSRPSPDDRVMTAQAQAGKPKATAKKGKSDKVDSLSNSVQSLKVEDVAPLPKSKNLDVLGEYEKSIKKKNASFVVVGHVDAGKSTMMGRLLLDMNVVDDRTISKYKKEAEAMGKGSFALAWVLDSTSDERAHGVTIDIAKSRFETESTIFTILDAPGHQDFVPNMIAGASQADFAILVIDATVGAYERGLKGQTKEHAQLIRSIGVSRIIVAVNKLDAMNWSQDRFNEISDGMSGFMSALGFQMKNISFIPLSGLKGDNMVKRSTTEAASWHTGPTLLEELESSEPMTRALKEPLRITVSDIYNIGQNTLTVGGRLDAGSVQMGDALLVQPSGEKAYVKTIEVDSEDVDWAVAGQNVLLQLSHIDPERVRAGDVICDPTNPIQCIDSFTAKVLAFDHLWPMPLQVHRGRLDAVGTLQSMLAVLDNATGTVVKKKPKIVKPGMTARVVVKMTGTKVPLEAGQRIILRCDGRTLAAGIIE</sequence>
<dbReference type="SUPFAM" id="SSF50465">
    <property type="entry name" value="EF-Tu/eEF-1alpha/eIF2-gamma C-terminal domain"/>
    <property type="match status" value="1"/>
</dbReference>
<keyword evidence="8" id="KW-0342">GTP-binding</keyword>
<dbReference type="PANTHER" id="PTHR23115">
    <property type="entry name" value="TRANSLATION FACTOR"/>
    <property type="match status" value="1"/>
</dbReference>
<evidence type="ECO:0000256" key="2">
    <source>
        <dbReference type="ARBA" id="ARBA00007249"/>
    </source>
</evidence>
<feature type="compositionally biased region" description="Polar residues" evidence="12">
    <location>
        <begin position="213"/>
        <end position="224"/>
    </location>
</feature>
<keyword evidence="14" id="KW-1185">Reference proteome</keyword>
<feature type="region of interest" description="Disordered" evidence="12">
    <location>
        <begin position="196"/>
        <end position="224"/>
    </location>
</feature>
<reference evidence="15" key="3">
    <citation type="submission" date="2025-08" db="UniProtKB">
        <authorList>
            <consortium name="RefSeq"/>
        </authorList>
    </citation>
    <scope>IDENTIFICATION</scope>
    <source>
        <strain evidence="15">NI907</strain>
    </source>
</reference>
<dbReference type="InterPro" id="IPR009001">
    <property type="entry name" value="Transl_elong_EF1A/Init_IF2_C"/>
</dbReference>
<dbReference type="InterPro" id="IPR027417">
    <property type="entry name" value="P-loop_NTPase"/>
</dbReference>